<keyword evidence="1" id="KW-0472">Membrane</keyword>
<comment type="caution">
    <text evidence="2">The sequence shown here is derived from an EMBL/GenBank/DDBJ whole genome shotgun (WGS) entry which is preliminary data.</text>
</comment>
<evidence type="ECO:0000313" key="3">
    <source>
        <dbReference type="Proteomes" id="UP000012227"/>
    </source>
</evidence>
<dbReference type="AlphaFoldDB" id="N1W3J8"/>
<dbReference type="Proteomes" id="UP000012227">
    <property type="component" value="Unassembled WGS sequence"/>
</dbReference>
<gene>
    <name evidence="2" type="ORF">LEP1GSC199_2072</name>
</gene>
<keyword evidence="1" id="KW-1133">Transmembrane helix</keyword>
<reference evidence="2 3" key="1">
    <citation type="submission" date="2013-03" db="EMBL/GenBank/DDBJ databases">
        <authorList>
            <person name="Harkins D.M."/>
            <person name="Durkin A.S."/>
            <person name="Brinkac L.M."/>
            <person name="Haft D.H."/>
            <person name="Selengut J.D."/>
            <person name="Sanka R."/>
            <person name="DePew J."/>
            <person name="Purushe J."/>
            <person name="Galloway R.L."/>
            <person name="Vinetz J.M."/>
            <person name="Sutton G.G."/>
            <person name="Nierman W.C."/>
            <person name="Fouts D.E."/>
        </authorList>
    </citation>
    <scope>NUCLEOTIDE SEQUENCE [LARGE SCALE GENOMIC DNA]</scope>
    <source>
        <strain evidence="2 3">Waz Holland</strain>
    </source>
</reference>
<sequence>MFVKRLCFVWNQRWQKWSSYFLPIAIFVSIAFIGAGL</sequence>
<feature type="transmembrane region" description="Helical" evidence="1">
    <location>
        <begin position="20"/>
        <end position="36"/>
    </location>
</feature>
<keyword evidence="1" id="KW-0812">Transmembrane</keyword>
<evidence type="ECO:0000313" key="2">
    <source>
        <dbReference type="EMBL" id="EMY69553.1"/>
    </source>
</evidence>
<organism evidence="2 3">
    <name type="scientific">Leptospira vanthielii serovar Holland str. Waz Holland = ATCC 700522</name>
    <dbReference type="NCBI Taxonomy" id="1218591"/>
    <lineage>
        <taxon>Bacteria</taxon>
        <taxon>Pseudomonadati</taxon>
        <taxon>Spirochaetota</taxon>
        <taxon>Spirochaetia</taxon>
        <taxon>Leptospirales</taxon>
        <taxon>Leptospiraceae</taxon>
        <taxon>Leptospira</taxon>
    </lineage>
</organism>
<dbReference type="STRING" id="1218591.LEP1GSC199_2072"/>
<dbReference type="EMBL" id="AOGY02000051">
    <property type="protein sequence ID" value="EMY69553.1"/>
    <property type="molecule type" value="Genomic_DNA"/>
</dbReference>
<proteinExistence type="predicted"/>
<evidence type="ECO:0000256" key="1">
    <source>
        <dbReference type="SAM" id="Phobius"/>
    </source>
</evidence>
<name>N1W3J8_9LEPT</name>
<accession>N1W3J8</accession>
<protein>
    <submittedName>
        <fullName evidence="2">Uncharacterized protein</fullName>
    </submittedName>
</protein>